<evidence type="ECO:0000313" key="2">
    <source>
        <dbReference type="Proteomes" id="UP000755551"/>
    </source>
</evidence>
<gene>
    <name evidence="1" type="ORF">KTN04_00095</name>
</gene>
<keyword evidence="2" id="KW-1185">Reference proteome</keyword>
<dbReference type="EMBL" id="JAHQZT010000001">
    <property type="protein sequence ID" value="MBV0931742.1"/>
    <property type="molecule type" value="Genomic_DNA"/>
</dbReference>
<reference evidence="1 2" key="1">
    <citation type="submission" date="2021-06" db="EMBL/GenBank/DDBJ databases">
        <title>Bacterium isolated from marine sediment.</title>
        <authorList>
            <person name="Zhu K.-L."/>
            <person name="Du Z.-J."/>
            <person name="Liang Q.-Y."/>
        </authorList>
    </citation>
    <scope>NUCLEOTIDE SEQUENCE [LARGE SCALE GENOMIC DNA]</scope>
    <source>
        <strain evidence="1 2">A346</strain>
    </source>
</reference>
<dbReference type="Proteomes" id="UP000755551">
    <property type="component" value="Unassembled WGS sequence"/>
</dbReference>
<accession>A0ABS6M7I1</accession>
<sequence>MSDTLQDRLVRTAVTGLSQAADLDSLIPADLTDTFVREHFRSDAECFLQLLSLQQLEHSIARLPAATDAIEPLPPEPGVVLQTPAPQCLTAFAQLQERFTQSGVQALLCCMLNAGYALPDELALKAFGGGYRGLDDLCGLGASPRVRWMLSLLPAWSQRLSTGSSDWIAPAQRLLRHPDQAVSDADQEHWIQIFNDGRANLRGWLMRALARTPATVQAGFIRAAWGRTRAEGRTALVHLLAGISDWLLSPDGQDMHDWLHNLPDERATSVRQLLALLKTRLQLVAAPADEHINRLKQATAACFTTAKKARFDLQAPEALTPELITLGVADIRCHEDLDISKPAARLGQLIRLSGPSLWAELLDTCEEDACRLLLESRYCKELLPFMQDSLFWHRQLHLLPILYDAADQPKRFHLQHSLARLAAGHVVNQPQAATALVDSIRQQDAWHLLQLGRFDEALLLAGVELTPTDSLRWWQQLQPELIDDYGPGPCTLLLLNLTTEQLNRPPEHKDKLTEDQLTLYRDHCQRIGEAMAFRQSLTHSQASTSQGDHP</sequence>
<protein>
    <submittedName>
        <fullName evidence="1">Uncharacterized protein</fullName>
    </submittedName>
</protein>
<name>A0ABS6M7I1_9GAMM</name>
<evidence type="ECO:0000313" key="1">
    <source>
        <dbReference type="EMBL" id="MBV0931742.1"/>
    </source>
</evidence>
<comment type="caution">
    <text evidence="1">The sequence shown here is derived from an EMBL/GenBank/DDBJ whole genome shotgun (WGS) entry which is preliminary data.</text>
</comment>
<dbReference type="RefSeq" id="WP_217333172.1">
    <property type="nucleotide sequence ID" value="NZ_JAHQZT010000001.1"/>
</dbReference>
<organism evidence="1 2">
    <name type="scientific">Marinobacterium weihaiense</name>
    <dbReference type="NCBI Taxonomy" id="2851016"/>
    <lineage>
        <taxon>Bacteria</taxon>
        <taxon>Pseudomonadati</taxon>
        <taxon>Pseudomonadota</taxon>
        <taxon>Gammaproteobacteria</taxon>
        <taxon>Oceanospirillales</taxon>
        <taxon>Oceanospirillaceae</taxon>
        <taxon>Marinobacterium</taxon>
    </lineage>
</organism>
<proteinExistence type="predicted"/>